<dbReference type="GO" id="GO:0016846">
    <property type="term" value="F:carbon-sulfur lyase activity"/>
    <property type="evidence" value="ECO:0007669"/>
    <property type="project" value="InterPro"/>
</dbReference>
<sequence length="132" mass="14882">MIKGSCLCEEVKYQYDGSINEVAVCHCNQCKRAQGTPFVTNAPIELEKFTFTNGSSSLKTFFSSPNKKRVFCGNCGSPLYSQRADMPETIRLRLGTVTEGHIPEPNYEIYCESKSGWFSTNTERPNYEQNKA</sequence>
<feature type="domain" description="CENP-V/GFA" evidence="5">
    <location>
        <begin position="2"/>
        <end position="108"/>
    </location>
</feature>
<organism evidence="6 7">
    <name type="scientific">Pseudomonas pohangensis</name>
    <dbReference type="NCBI Taxonomy" id="364197"/>
    <lineage>
        <taxon>Bacteria</taxon>
        <taxon>Pseudomonadati</taxon>
        <taxon>Pseudomonadota</taxon>
        <taxon>Gammaproteobacteria</taxon>
        <taxon>Pseudomonadales</taxon>
        <taxon>Pseudomonadaceae</taxon>
        <taxon>Pseudomonas</taxon>
    </lineage>
</organism>
<dbReference type="STRING" id="364197.SAMN05216296_2088"/>
<dbReference type="PANTHER" id="PTHR33337">
    <property type="entry name" value="GFA DOMAIN-CONTAINING PROTEIN"/>
    <property type="match status" value="1"/>
</dbReference>
<proteinExistence type="inferred from homology"/>
<dbReference type="SUPFAM" id="SSF51316">
    <property type="entry name" value="Mss4-like"/>
    <property type="match status" value="1"/>
</dbReference>
<dbReference type="Proteomes" id="UP000243232">
    <property type="component" value="Chromosome I"/>
</dbReference>
<name>A0A1H2G722_9PSED</name>
<dbReference type="PANTHER" id="PTHR33337:SF40">
    <property type="entry name" value="CENP-V_GFA DOMAIN-CONTAINING PROTEIN-RELATED"/>
    <property type="match status" value="1"/>
</dbReference>
<dbReference type="InterPro" id="IPR011057">
    <property type="entry name" value="Mss4-like_sf"/>
</dbReference>
<keyword evidence="4" id="KW-0456">Lyase</keyword>
<comment type="similarity">
    <text evidence="1">Belongs to the Gfa family.</text>
</comment>
<evidence type="ECO:0000313" key="6">
    <source>
        <dbReference type="EMBL" id="SDU15382.1"/>
    </source>
</evidence>
<evidence type="ECO:0000256" key="1">
    <source>
        <dbReference type="ARBA" id="ARBA00005495"/>
    </source>
</evidence>
<dbReference type="Gene3D" id="3.90.1590.10">
    <property type="entry name" value="glutathione-dependent formaldehyde- activating enzyme (gfa)"/>
    <property type="match status" value="1"/>
</dbReference>
<dbReference type="OrthoDB" id="7765631at2"/>
<dbReference type="InterPro" id="IPR006913">
    <property type="entry name" value="CENP-V/GFA"/>
</dbReference>
<evidence type="ECO:0000313" key="7">
    <source>
        <dbReference type="Proteomes" id="UP000243232"/>
    </source>
</evidence>
<dbReference type="Pfam" id="PF04828">
    <property type="entry name" value="GFA"/>
    <property type="match status" value="1"/>
</dbReference>
<dbReference type="RefSeq" id="WP_090194746.1">
    <property type="nucleotide sequence ID" value="NZ_LT629785.1"/>
</dbReference>
<dbReference type="EMBL" id="LT629785">
    <property type="protein sequence ID" value="SDU15382.1"/>
    <property type="molecule type" value="Genomic_DNA"/>
</dbReference>
<evidence type="ECO:0000256" key="2">
    <source>
        <dbReference type="ARBA" id="ARBA00022723"/>
    </source>
</evidence>
<dbReference type="AlphaFoldDB" id="A0A1H2G722"/>
<dbReference type="PROSITE" id="PS51891">
    <property type="entry name" value="CENP_V_GFA"/>
    <property type="match status" value="1"/>
</dbReference>
<gene>
    <name evidence="6" type="ORF">SAMN05216296_2088</name>
</gene>
<dbReference type="GO" id="GO:0046872">
    <property type="term" value="F:metal ion binding"/>
    <property type="evidence" value="ECO:0007669"/>
    <property type="project" value="UniProtKB-KW"/>
</dbReference>
<protein>
    <submittedName>
        <fullName evidence="6">Uncharacterized conserved protein</fullName>
    </submittedName>
</protein>
<evidence type="ECO:0000256" key="4">
    <source>
        <dbReference type="ARBA" id="ARBA00023239"/>
    </source>
</evidence>
<keyword evidence="2" id="KW-0479">Metal-binding</keyword>
<reference evidence="7" key="1">
    <citation type="submission" date="2016-10" db="EMBL/GenBank/DDBJ databases">
        <authorList>
            <person name="Varghese N."/>
            <person name="Submissions S."/>
        </authorList>
    </citation>
    <scope>NUCLEOTIDE SEQUENCE [LARGE SCALE GENOMIC DNA]</scope>
    <source>
        <strain evidence="7">DSM 17875</strain>
    </source>
</reference>
<evidence type="ECO:0000259" key="5">
    <source>
        <dbReference type="PROSITE" id="PS51891"/>
    </source>
</evidence>
<evidence type="ECO:0000256" key="3">
    <source>
        <dbReference type="ARBA" id="ARBA00022833"/>
    </source>
</evidence>
<keyword evidence="7" id="KW-1185">Reference proteome</keyword>
<keyword evidence="3" id="KW-0862">Zinc</keyword>
<accession>A0A1H2G722</accession>